<sequence>MTPAARIAAASEVLDKVLAGAAAEQALTGWARGARYAGSGDRAAVRDHVFDALRRLRSAAARGGGMTGRAVMIGLLRERGEEPGAYFTGQGHAPAPLSDEEARAGRSPEGAEAMDLPDWLWTLLREAEGDERAADLALQLRERAPVMLRVNLRKGARADAINMLAEDGVDAAPDSISPTALKVNSGARRIRAARAYTNGLVELQDGASQSVVDELRLVNGMKVLDFCAGGGGKTLAMAARADIELFAHDADPGRMRDLPQRALRAGATVRQVTLDDARTLAPFDLVLCDAPCSGSGAWRRAPDAKWRLDPDALARLQALQDQILDQAATLVAQDGTLAYATCSILGPENDARVDAFLARHETWTTQARRHWDPGPSGDGFFVAQLLRRRD</sequence>
<evidence type="ECO:0000256" key="2">
    <source>
        <dbReference type="ARBA" id="ARBA00022679"/>
    </source>
</evidence>
<accession>A0A7C9HAQ3</accession>
<dbReference type="Proteomes" id="UP000483078">
    <property type="component" value="Unassembled WGS sequence"/>
</dbReference>
<name>A0A7C9HAQ3_9RHOB</name>
<keyword evidence="1 5" id="KW-0489">Methyltransferase</keyword>
<evidence type="ECO:0000256" key="5">
    <source>
        <dbReference type="PROSITE-ProRule" id="PRU01023"/>
    </source>
</evidence>
<dbReference type="AlphaFoldDB" id="A0A7C9HAQ3"/>
<comment type="similarity">
    <text evidence="5">Belongs to the class I-like SAM-binding methyltransferase superfamily. RsmB/NOP family.</text>
</comment>
<dbReference type="SUPFAM" id="SSF53335">
    <property type="entry name" value="S-adenosyl-L-methionine-dependent methyltransferases"/>
    <property type="match status" value="1"/>
</dbReference>
<dbReference type="InterPro" id="IPR049560">
    <property type="entry name" value="MeTrfase_RsmB-F_NOP2_cat"/>
</dbReference>
<comment type="caution">
    <text evidence="7">The sequence shown here is derived from an EMBL/GenBank/DDBJ whole genome shotgun (WGS) entry which is preliminary data.</text>
</comment>
<dbReference type="InterPro" id="IPR054728">
    <property type="entry name" value="RsmB-like_ferredoxin"/>
</dbReference>
<dbReference type="EMBL" id="VENJ01000006">
    <property type="protein sequence ID" value="MTJ04344.1"/>
    <property type="molecule type" value="Genomic_DNA"/>
</dbReference>
<dbReference type="InterPro" id="IPR001678">
    <property type="entry name" value="MeTrfase_RsmB-F_NOP2_dom"/>
</dbReference>
<keyword evidence="3 5" id="KW-0949">S-adenosyl-L-methionine</keyword>
<organism evidence="7 8">
    <name type="scientific">Sediminimonas qiaohouensis</name>
    <dbReference type="NCBI Taxonomy" id="552061"/>
    <lineage>
        <taxon>Bacteria</taxon>
        <taxon>Pseudomonadati</taxon>
        <taxon>Pseudomonadota</taxon>
        <taxon>Alphaproteobacteria</taxon>
        <taxon>Rhodobacterales</taxon>
        <taxon>Roseobacteraceae</taxon>
        <taxon>Sediminimonas</taxon>
    </lineage>
</organism>
<evidence type="ECO:0000256" key="1">
    <source>
        <dbReference type="ARBA" id="ARBA00022603"/>
    </source>
</evidence>
<reference evidence="7 8" key="1">
    <citation type="submission" date="2019-06" db="EMBL/GenBank/DDBJ databases">
        <title>Enrichment of Autotrophic Halophilic Microorganisms from Red Sea Brine Pool Using Microbial Electrosynthesis System.</title>
        <authorList>
            <person name="Alqahtani M.F."/>
            <person name="Bajracharya S."/>
            <person name="Katuri K.P."/>
            <person name="Ali M."/>
            <person name="Saikaly P.E."/>
        </authorList>
    </citation>
    <scope>NUCLEOTIDE SEQUENCE [LARGE SCALE GENOMIC DNA]</scope>
    <source>
        <strain evidence="7">MES6</strain>
    </source>
</reference>
<dbReference type="RefSeq" id="WP_273248953.1">
    <property type="nucleotide sequence ID" value="NZ_VENJ01000006.1"/>
</dbReference>
<evidence type="ECO:0000256" key="3">
    <source>
        <dbReference type="ARBA" id="ARBA00022691"/>
    </source>
</evidence>
<dbReference type="GO" id="GO:0008173">
    <property type="term" value="F:RNA methyltransferase activity"/>
    <property type="evidence" value="ECO:0007669"/>
    <property type="project" value="InterPro"/>
</dbReference>
<dbReference type="PANTHER" id="PTHR22807:SF53">
    <property type="entry name" value="RIBOSOMAL RNA SMALL SUBUNIT METHYLTRANSFERASE B-RELATED"/>
    <property type="match status" value="1"/>
</dbReference>
<dbReference type="PROSITE" id="PS51686">
    <property type="entry name" value="SAM_MT_RSMB_NOP"/>
    <property type="match status" value="1"/>
</dbReference>
<dbReference type="Gene3D" id="3.40.50.150">
    <property type="entry name" value="Vaccinia Virus protein VP39"/>
    <property type="match status" value="1"/>
</dbReference>
<feature type="active site" description="Nucleophile" evidence="5">
    <location>
        <position position="342"/>
    </location>
</feature>
<evidence type="ECO:0000256" key="4">
    <source>
        <dbReference type="ARBA" id="ARBA00022884"/>
    </source>
</evidence>
<dbReference type="GO" id="GO:0001510">
    <property type="term" value="P:RNA methylation"/>
    <property type="evidence" value="ECO:0007669"/>
    <property type="project" value="InterPro"/>
</dbReference>
<dbReference type="Pfam" id="PF01189">
    <property type="entry name" value="Methyltr_RsmB-F"/>
    <property type="match status" value="1"/>
</dbReference>
<gene>
    <name evidence="7" type="ORF">FH759_06585</name>
</gene>
<protein>
    <submittedName>
        <fullName evidence="7">RsmB/NOP family class I SAM-dependent RNA methyltransferase</fullName>
    </submittedName>
</protein>
<keyword evidence="4 5" id="KW-0694">RNA-binding</keyword>
<dbReference type="CDD" id="cd02440">
    <property type="entry name" value="AdoMet_MTases"/>
    <property type="match status" value="1"/>
</dbReference>
<dbReference type="InterPro" id="IPR023267">
    <property type="entry name" value="RCMT"/>
</dbReference>
<evidence type="ECO:0000313" key="7">
    <source>
        <dbReference type="EMBL" id="MTJ04344.1"/>
    </source>
</evidence>
<dbReference type="PRINTS" id="PR02008">
    <property type="entry name" value="RCMTFAMILY"/>
</dbReference>
<comment type="caution">
    <text evidence="5">Lacks conserved residue(s) required for the propagation of feature annotation.</text>
</comment>
<dbReference type="Pfam" id="PF22458">
    <property type="entry name" value="RsmF-B_ferredox"/>
    <property type="match status" value="1"/>
</dbReference>
<feature type="binding site" evidence="5">
    <location>
        <position position="289"/>
    </location>
    <ligand>
        <name>S-adenosyl-L-methionine</name>
        <dbReference type="ChEBI" id="CHEBI:59789"/>
    </ligand>
</feature>
<feature type="binding site" evidence="5">
    <location>
        <position position="249"/>
    </location>
    <ligand>
        <name>S-adenosyl-L-methionine</name>
        <dbReference type="ChEBI" id="CHEBI:59789"/>
    </ligand>
</feature>
<dbReference type="PANTHER" id="PTHR22807">
    <property type="entry name" value="NOP2 YEAST -RELATED NOL1/NOP2/FMU SUN DOMAIN-CONTAINING"/>
    <property type="match status" value="1"/>
</dbReference>
<proteinExistence type="inferred from homology"/>
<evidence type="ECO:0000313" key="8">
    <source>
        <dbReference type="Proteomes" id="UP000483078"/>
    </source>
</evidence>
<keyword evidence="2 5" id="KW-0808">Transferase</keyword>
<feature type="domain" description="SAM-dependent MTase RsmB/NOP-type" evidence="6">
    <location>
        <begin position="136"/>
        <end position="390"/>
    </location>
</feature>
<dbReference type="GO" id="GO:0003723">
    <property type="term" value="F:RNA binding"/>
    <property type="evidence" value="ECO:0007669"/>
    <property type="project" value="UniProtKB-UniRule"/>
</dbReference>
<dbReference type="InterPro" id="IPR029063">
    <property type="entry name" value="SAM-dependent_MTases_sf"/>
</dbReference>
<evidence type="ECO:0000259" key="6">
    <source>
        <dbReference type="PROSITE" id="PS51686"/>
    </source>
</evidence>